<evidence type="ECO:0000256" key="10">
    <source>
        <dbReference type="ARBA" id="ARBA00023242"/>
    </source>
</evidence>
<name>T1FQI6_HELRO</name>
<feature type="compositionally biased region" description="Polar residues" evidence="14">
    <location>
        <begin position="1194"/>
        <end position="1205"/>
    </location>
</feature>
<feature type="domain" description="Bromo" evidence="15">
    <location>
        <begin position="1087"/>
        <end position="1157"/>
    </location>
</feature>
<dbReference type="InterPro" id="IPR047171">
    <property type="entry name" value="BAZ1A"/>
</dbReference>
<feature type="domain" description="DDT" evidence="17">
    <location>
        <begin position="90"/>
        <end position="153"/>
    </location>
</feature>
<accession>T1FQI6</accession>
<feature type="domain" description="PHD-type" evidence="16">
    <location>
        <begin position="790"/>
        <end position="840"/>
    </location>
</feature>
<evidence type="ECO:0000256" key="9">
    <source>
        <dbReference type="ARBA" id="ARBA00023163"/>
    </source>
</evidence>
<dbReference type="SUPFAM" id="SSF57903">
    <property type="entry name" value="FYVE/PHD zinc finger"/>
    <property type="match status" value="1"/>
</dbReference>
<feature type="compositionally biased region" description="Acidic residues" evidence="14">
    <location>
        <begin position="853"/>
        <end position="871"/>
    </location>
</feature>
<evidence type="ECO:0000256" key="1">
    <source>
        <dbReference type="ARBA" id="ARBA00004123"/>
    </source>
</evidence>
<keyword evidence="5" id="KW-0862">Zinc</keyword>
<feature type="region of interest" description="Disordered" evidence="14">
    <location>
        <begin position="439"/>
        <end position="498"/>
    </location>
</feature>
<evidence type="ECO:0000259" key="15">
    <source>
        <dbReference type="PROSITE" id="PS50014"/>
    </source>
</evidence>
<feature type="region of interest" description="Disordered" evidence="14">
    <location>
        <begin position="847"/>
        <end position="909"/>
    </location>
</feature>
<dbReference type="InterPro" id="IPR013083">
    <property type="entry name" value="Znf_RING/FYVE/PHD"/>
</dbReference>
<feature type="compositionally biased region" description="Basic and acidic residues" evidence="14">
    <location>
        <begin position="307"/>
        <end position="330"/>
    </location>
</feature>
<feature type="region of interest" description="Disordered" evidence="14">
    <location>
        <begin position="1"/>
        <end position="52"/>
    </location>
</feature>
<evidence type="ECO:0000256" key="14">
    <source>
        <dbReference type="SAM" id="MobiDB-lite"/>
    </source>
</evidence>
<dbReference type="PRINTS" id="PR00503">
    <property type="entry name" value="BROMODOMAIN"/>
</dbReference>
<evidence type="ECO:0000259" key="17">
    <source>
        <dbReference type="PROSITE" id="PS50827"/>
    </source>
</evidence>
<keyword evidence="7" id="KW-0175">Coiled coil</keyword>
<dbReference type="InterPro" id="IPR018359">
    <property type="entry name" value="Bromodomain_CS"/>
</dbReference>
<dbReference type="PROSITE" id="PS00633">
    <property type="entry name" value="BROMODOMAIN_1"/>
    <property type="match status" value="1"/>
</dbReference>
<dbReference type="SUPFAM" id="SSF47370">
    <property type="entry name" value="Bromodomain"/>
    <property type="match status" value="1"/>
</dbReference>
<dbReference type="STRING" id="6412.T1FQI6"/>
<reference evidence="20" key="1">
    <citation type="submission" date="2012-12" db="EMBL/GenBank/DDBJ databases">
        <authorList>
            <person name="Hellsten U."/>
            <person name="Grimwood J."/>
            <person name="Chapman J.A."/>
            <person name="Shapiro H."/>
            <person name="Aerts A."/>
            <person name="Otillar R.P."/>
            <person name="Terry A.Y."/>
            <person name="Boore J.L."/>
            <person name="Simakov O."/>
            <person name="Marletaz F."/>
            <person name="Cho S.-J."/>
            <person name="Edsinger-Gonzales E."/>
            <person name="Havlak P."/>
            <person name="Kuo D.-H."/>
            <person name="Larsson T."/>
            <person name="Lv J."/>
            <person name="Arendt D."/>
            <person name="Savage R."/>
            <person name="Osoegawa K."/>
            <person name="de Jong P."/>
            <person name="Lindberg D.R."/>
            <person name="Seaver E.C."/>
            <person name="Weisblat D.A."/>
            <person name="Putnam N.H."/>
            <person name="Grigoriev I.V."/>
            <person name="Rokhsar D.S."/>
        </authorList>
    </citation>
    <scope>NUCLEOTIDE SEQUENCE</scope>
</reference>
<feature type="region of interest" description="Disordered" evidence="14">
    <location>
        <begin position="1194"/>
        <end position="1238"/>
    </location>
</feature>
<sequence length="1238" mass="142366">MEKLEEELRKMREAAAAKKLEKTNKEESKKKVEKDKEKDKKMEEKKKERDNKVTEMQYRMEWNKARDDLECDDLKDLPTSTPLPMNMFLTKDLGDVLYVMEFIKSFQEILNLDINKTFSLEKFCDCLNSKDVDGWFGRLVVSLMSALFTIHKEEITAKVLEEKKSAEIDESGEHCQIFKAAKHSLNIYGCIIQDLPLDVYSISEIVRLYFTASSGTAYSTTNSRFVQHMNKQTLFELSPDDKLEVLIQVSHQLLNTSKVRTEIEDRQEAIKITQKNLKMHQFNCMKRSKDESSFWAKKKQEECMKGFLKDGKQNDSKGDEPNSDKTDSLVRKSARSANANVIPDENFDNLPTENLDWSKISETEKSQMRDWEQRKEKELMDELRRLQVGSPAVLGFDRTHRRYWMMTCIAGILVEDESDVSFCLSRSISSPTKLKVINQAKRTTPLPSSSSTTTTSPSSLSTATLTKTNASNNDSKSEEGERSDKENVPLEDHAESQPFKCPLTSVHEQIATKGLVRWSIYNSTEQINILMNSLNQRGFRESKLLNSLKEHKSPIIEGLEYLKPTYEFLLKFGQLKQIPQNGSTKSSLITNHIQEILKDDGNMLISATDKKEEAANDDIECHLKESLVDLEDRLYAGALGKLKGIDRNEWRQYLEDGNYEAISNMPSGVNDEDEDNACDIKELDQSKELKGLMSALLQIEKMIETRFIDVHLGQQNKKSKSKQSKKKKETEPVESDDDASSTASQHGQHHRSEELHTWKASLKSSRNMSQLYLLMHVLESSVTWSKSALNARCRICRKKGDGEQMMLCDECDKGHHTYCLKPPVKVIPEGDWFCPWCRPLPAVETPRKKLAQDEDEENEDEERGVSDDESEEVKRDDEADSIVSGSNESKVEDNDDDEGEDDKTDEDCRRTEKLEISKKYFYGKKNFKKSSIENSKNHKTIPKNFNSHLNLRKNKRLSLNKCPDKKLKMKKYSSTSVIDVGRRTRTTRQNYVEDEEEEEDDDEGDFSEKDGPMNKRIQLKECIRQERRGTKRKNVFDAHPDSPCLKKRNSYVIARESITRHSSPSSSSSSYNCDPMKFCEDLVSQLMNQEDAWPFLKPVSKKDAFDYLDIIKSPMDFSTIRNKINSFKYGHHGQLIDDVRLIFRNCQEYNAVSSFFYKASQKLSDYFEKQLKQSPLSLSTKSCSIVINGKNKDSQQVNGLSNGNNVKRRKIHYTGDGDSDSNDYDGLPTKTRNLRKRS</sequence>
<keyword evidence="2" id="KW-0597">Phosphoprotein</keyword>
<dbReference type="PROSITE" id="PS50827">
    <property type="entry name" value="DDT"/>
    <property type="match status" value="1"/>
</dbReference>
<dbReference type="OMA" id="FERQCEE"/>
<feature type="compositionally biased region" description="Basic and acidic residues" evidence="14">
    <location>
        <begin position="475"/>
        <end position="495"/>
    </location>
</feature>
<dbReference type="Pfam" id="PF15612">
    <property type="entry name" value="WHIM1"/>
    <property type="match status" value="1"/>
</dbReference>
<dbReference type="EnsemblMetazoa" id="HelroT188966">
    <property type="protein sequence ID" value="HelroP188966"/>
    <property type="gene ID" value="HelroG188966"/>
</dbReference>
<evidence type="ECO:0000313" key="18">
    <source>
        <dbReference type="EMBL" id="ESN98959.1"/>
    </source>
</evidence>
<dbReference type="GO" id="GO:0006355">
    <property type="term" value="P:regulation of DNA-templated transcription"/>
    <property type="evidence" value="ECO:0000318"/>
    <property type="project" value="GO_Central"/>
</dbReference>
<dbReference type="GO" id="GO:0008623">
    <property type="term" value="C:CHRAC"/>
    <property type="evidence" value="ECO:0000318"/>
    <property type="project" value="GO_Central"/>
</dbReference>
<evidence type="ECO:0000256" key="2">
    <source>
        <dbReference type="ARBA" id="ARBA00022553"/>
    </source>
</evidence>
<dbReference type="InterPro" id="IPR001487">
    <property type="entry name" value="Bromodomain"/>
</dbReference>
<keyword evidence="10" id="KW-0539">Nucleus</keyword>
<evidence type="ECO:0000256" key="3">
    <source>
        <dbReference type="ARBA" id="ARBA00022723"/>
    </source>
</evidence>
<dbReference type="Pfam" id="PF02791">
    <property type="entry name" value="DDT"/>
    <property type="match status" value="1"/>
</dbReference>
<organism evidence="19 20">
    <name type="scientific">Helobdella robusta</name>
    <name type="common">Californian leech</name>
    <dbReference type="NCBI Taxonomy" id="6412"/>
    <lineage>
        <taxon>Eukaryota</taxon>
        <taxon>Metazoa</taxon>
        <taxon>Spiralia</taxon>
        <taxon>Lophotrochozoa</taxon>
        <taxon>Annelida</taxon>
        <taxon>Clitellata</taxon>
        <taxon>Hirudinea</taxon>
        <taxon>Rhynchobdellida</taxon>
        <taxon>Glossiphoniidae</taxon>
        <taxon>Helobdella</taxon>
    </lineage>
</organism>
<dbReference type="InterPro" id="IPR011011">
    <property type="entry name" value="Znf_FYVE_PHD"/>
</dbReference>
<keyword evidence="6" id="KW-0805">Transcription regulation</keyword>
<feature type="region of interest" description="Disordered" evidence="14">
    <location>
        <begin position="307"/>
        <end position="334"/>
    </location>
</feature>
<dbReference type="GO" id="GO:0031445">
    <property type="term" value="P:regulation of heterochromatin formation"/>
    <property type="evidence" value="ECO:0000318"/>
    <property type="project" value="GO_Central"/>
</dbReference>
<evidence type="ECO:0000256" key="8">
    <source>
        <dbReference type="ARBA" id="ARBA00023117"/>
    </source>
</evidence>
<evidence type="ECO:0000256" key="11">
    <source>
        <dbReference type="ARBA" id="ARBA00068253"/>
    </source>
</evidence>
<dbReference type="InterPro" id="IPR018501">
    <property type="entry name" value="DDT_dom"/>
</dbReference>
<dbReference type="InterPro" id="IPR019787">
    <property type="entry name" value="Znf_PHD-finger"/>
</dbReference>
<feature type="compositionally biased region" description="Acidic residues" evidence="14">
    <location>
        <begin position="893"/>
        <end position="905"/>
    </location>
</feature>
<dbReference type="FunFam" id="3.30.40.10:FF:000300">
    <property type="entry name" value="Bromodomain adjacent to zinc finger domain protein 1A"/>
    <property type="match status" value="1"/>
</dbReference>
<dbReference type="eggNOG" id="KOG1245">
    <property type="taxonomic scope" value="Eukaryota"/>
</dbReference>
<dbReference type="AlphaFoldDB" id="T1FQI6"/>
<feature type="region of interest" description="Disordered" evidence="14">
    <location>
        <begin position="986"/>
        <end position="1024"/>
    </location>
</feature>
<dbReference type="GO" id="GO:0008270">
    <property type="term" value="F:zinc ion binding"/>
    <property type="evidence" value="ECO:0007669"/>
    <property type="project" value="UniProtKB-KW"/>
</dbReference>
<dbReference type="GO" id="GO:0006338">
    <property type="term" value="P:chromatin remodeling"/>
    <property type="evidence" value="ECO:0007669"/>
    <property type="project" value="InterPro"/>
</dbReference>
<protein>
    <recommendedName>
        <fullName evidence="11">Bromodomain adjacent to zinc finger domain protein 1A</fullName>
    </recommendedName>
</protein>
<keyword evidence="20" id="KW-1185">Reference proteome</keyword>
<dbReference type="InterPro" id="IPR028942">
    <property type="entry name" value="WHIM1_dom"/>
</dbReference>
<evidence type="ECO:0000256" key="4">
    <source>
        <dbReference type="ARBA" id="ARBA00022771"/>
    </source>
</evidence>
<dbReference type="CDD" id="cd15627">
    <property type="entry name" value="PHD_BAZ1A"/>
    <property type="match status" value="1"/>
</dbReference>
<dbReference type="GeneID" id="20211083"/>
<dbReference type="SMART" id="SM00249">
    <property type="entry name" value="PHD"/>
    <property type="match status" value="1"/>
</dbReference>
<dbReference type="GO" id="GO:0003677">
    <property type="term" value="F:DNA binding"/>
    <property type="evidence" value="ECO:0000318"/>
    <property type="project" value="GO_Central"/>
</dbReference>
<dbReference type="HOGENOM" id="CLU_002479_1_0_1"/>
<dbReference type="Gene3D" id="1.20.920.10">
    <property type="entry name" value="Bromodomain-like"/>
    <property type="match status" value="1"/>
</dbReference>
<dbReference type="InterPro" id="IPR001965">
    <property type="entry name" value="Znf_PHD"/>
</dbReference>
<evidence type="ECO:0000256" key="12">
    <source>
        <dbReference type="PROSITE-ProRule" id="PRU00035"/>
    </source>
</evidence>
<dbReference type="PANTHER" id="PTHR46510">
    <property type="entry name" value="BROMODOMAIN ADJACENT TO ZINC FINGER DOMAIN PROTEIN 1A"/>
    <property type="match status" value="1"/>
</dbReference>
<dbReference type="PROSITE" id="PS01359">
    <property type="entry name" value="ZF_PHD_1"/>
    <property type="match status" value="1"/>
</dbReference>
<dbReference type="PROSITE" id="PS50016">
    <property type="entry name" value="ZF_PHD_2"/>
    <property type="match status" value="1"/>
</dbReference>
<dbReference type="GO" id="GO:0000228">
    <property type="term" value="C:nuclear chromosome"/>
    <property type="evidence" value="ECO:0000318"/>
    <property type="project" value="GO_Central"/>
</dbReference>
<feature type="compositionally biased region" description="Basic residues" evidence="14">
    <location>
        <begin position="717"/>
        <end position="727"/>
    </location>
</feature>
<dbReference type="InterPro" id="IPR036427">
    <property type="entry name" value="Bromodomain-like_sf"/>
</dbReference>
<dbReference type="PANTHER" id="PTHR46510:SF1">
    <property type="entry name" value="BROMODOMAIN ADJACENT TO ZINC FINGER DOMAIN PROTEIN 1A"/>
    <property type="match status" value="1"/>
</dbReference>
<evidence type="ECO:0000256" key="6">
    <source>
        <dbReference type="ARBA" id="ARBA00023015"/>
    </source>
</evidence>
<feature type="region of interest" description="Disordered" evidence="14">
    <location>
        <begin position="714"/>
        <end position="755"/>
    </location>
</feature>
<evidence type="ECO:0000256" key="5">
    <source>
        <dbReference type="ARBA" id="ARBA00022833"/>
    </source>
</evidence>
<evidence type="ECO:0000313" key="20">
    <source>
        <dbReference type="Proteomes" id="UP000015101"/>
    </source>
</evidence>
<dbReference type="Proteomes" id="UP000015101">
    <property type="component" value="Unassembled WGS sequence"/>
</dbReference>
<evidence type="ECO:0000256" key="7">
    <source>
        <dbReference type="ARBA" id="ARBA00023054"/>
    </source>
</evidence>
<feature type="compositionally biased region" description="Basic and acidic residues" evidence="14">
    <location>
        <begin position="1006"/>
        <end position="1024"/>
    </location>
</feature>
<gene>
    <name evidence="19" type="primary">20211083</name>
    <name evidence="18" type="ORF">HELRODRAFT_188966</name>
</gene>
<feature type="compositionally biased region" description="Acidic residues" evidence="14">
    <location>
        <begin position="992"/>
        <end position="1005"/>
    </location>
</feature>
<comment type="subcellular location">
    <subcellularLocation>
        <location evidence="1">Nucleus</location>
    </subcellularLocation>
</comment>
<dbReference type="InterPro" id="IPR028941">
    <property type="entry name" value="WHIM2_dom"/>
</dbReference>
<dbReference type="PROSITE" id="PS50014">
    <property type="entry name" value="BROMODOMAIN_2"/>
    <property type="match status" value="1"/>
</dbReference>
<dbReference type="KEGG" id="hro:HELRODRAFT_188966"/>
<reference evidence="19" key="3">
    <citation type="submission" date="2015-06" db="UniProtKB">
        <authorList>
            <consortium name="EnsemblMetazoa"/>
        </authorList>
    </citation>
    <scope>IDENTIFICATION</scope>
</reference>
<dbReference type="Pfam" id="PF15613">
    <property type="entry name" value="WSD"/>
    <property type="match status" value="1"/>
</dbReference>
<dbReference type="InterPro" id="IPR019786">
    <property type="entry name" value="Zinc_finger_PHD-type_CS"/>
</dbReference>
<proteinExistence type="predicted"/>
<keyword evidence="4 13" id="KW-0863">Zinc-finger</keyword>
<dbReference type="InParanoid" id="T1FQI6"/>
<dbReference type="Pfam" id="PF00628">
    <property type="entry name" value="PHD"/>
    <property type="match status" value="1"/>
</dbReference>
<dbReference type="Pfam" id="PF00439">
    <property type="entry name" value="Bromodomain"/>
    <property type="match status" value="1"/>
</dbReference>
<dbReference type="EMBL" id="KB097143">
    <property type="protein sequence ID" value="ESN98959.1"/>
    <property type="molecule type" value="Genomic_DNA"/>
</dbReference>
<reference evidence="18 20" key="2">
    <citation type="journal article" date="2013" name="Nature">
        <title>Insights into bilaterian evolution from three spiralian genomes.</title>
        <authorList>
            <person name="Simakov O."/>
            <person name="Marletaz F."/>
            <person name="Cho S.J."/>
            <person name="Edsinger-Gonzales E."/>
            <person name="Havlak P."/>
            <person name="Hellsten U."/>
            <person name="Kuo D.H."/>
            <person name="Larsson T."/>
            <person name="Lv J."/>
            <person name="Arendt D."/>
            <person name="Savage R."/>
            <person name="Osoegawa K."/>
            <person name="de Jong P."/>
            <person name="Grimwood J."/>
            <person name="Chapman J.A."/>
            <person name="Shapiro H."/>
            <person name="Aerts A."/>
            <person name="Otillar R.P."/>
            <person name="Terry A.Y."/>
            <person name="Boore J.L."/>
            <person name="Grigoriev I.V."/>
            <person name="Lindberg D.R."/>
            <person name="Seaver E.C."/>
            <person name="Weisblat D.A."/>
            <person name="Putnam N.H."/>
            <person name="Rokhsar D.S."/>
        </authorList>
    </citation>
    <scope>NUCLEOTIDE SEQUENCE</scope>
</reference>
<dbReference type="RefSeq" id="XP_009022883.1">
    <property type="nucleotide sequence ID" value="XM_009024635.1"/>
</dbReference>
<keyword evidence="9" id="KW-0804">Transcription</keyword>
<evidence type="ECO:0000259" key="16">
    <source>
        <dbReference type="PROSITE" id="PS50016"/>
    </source>
</evidence>
<dbReference type="Gene3D" id="3.30.40.10">
    <property type="entry name" value="Zinc/RING finger domain, C3HC4 (zinc finger)"/>
    <property type="match status" value="1"/>
</dbReference>
<dbReference type="SMART" id="SM00297">
    <property type="entry name" value="BROMO"/>
    <property type="match status" value="1"/>
</dbReference>
<dbReference type="EMBL" id="AMQM01001083">
    <property type="status" value="NOT_ANNOTATED_CDS"/>
    <property type="molecule type" value="Genomic_DNA"/>
</dbReference>
<keyword evidence="8 12" id="KW-0103">Bromodomain</keyword>
<evidence type="ECO:0000256" key="13">
    <source>
        <dbReference type="PROSITE-ProRule" id="PRU00146"/>
    </source>
</evidence>
<dbReference type="OrthoDB" id="332390at2759"/>
<dbReference type="FunCoup" id="T1FQI6">
    <property type="interactions" value="954"/>
</dbReference>
<dbReference type="eggNOG" id="KOG1472">
    <property type="taxonomic scope" value="Eukaryota"/>
</dbReference>
<feature type="compositionally biased region" description="Low complexity" evidence="14">
    <location>
        <begin position="443"/>
        <end position="473"/>
    </location>
</feature>
<keyword evidence="3" id="KW-0479">Metal-binding</keyword>
<evidence type="ECO:0000313" key="19">
    <source>
        <dbReference type="EnsemblMetazoa" id="HelroP188966"/>
    </source>
</evidence>
<dbReference type="GO" id="GO:0045740">
    <property type="term" value="P:positive regulation of DNA replication"/>
    <property type="evidence" value="ECO:0000318"/>
    <property type="project" value="GO_Central"/>
</dbReference>
<dbReference type="CTD" id="20211083"/>